<sequence length="382" mass="40191">MPAPGPAVLQVLPALDTGGVERGTVEVAAALVAAGFRAVVASAGGRMVPDLVRSGAVHVTLPLASKDPLVIWRNASRLAALIRAHGIAIVHARSRGPAWSARLAARRTGAAFVTTYHGTYTEGLPFKRAYNAVMASGDRVIAISRFIAEHLMQRHGTDAVRVRVIPRGVDPVRFDPSAVGGDRMRRLAEAWRLPDGAPVVLLPGRLTRWKGQAVLIEALARLARRDAVAVLAGDDQGRAGYREELEALARARGVAARLRLPGEVGDMPAALMLADAVVSASIEPEAFGRVVVEGLAMGRPVVATAHGGAAETVAHGVTGWLVPPGDPAALAERLDAVLALSPAERAALAERARSAVLSRYTTARMCDATLDVYRELLKERGA</sequence>
<evidence type="ECO:0000313" key="4">
    <source>
        <dbReference type="Proteomes" id="UP000694001"/>
    </source>
</evidence>
<keyword evidence="4" id="KW-1185">Reference proteome</keyword>
<dbReference type="AlphaFoldDB" id="A0A975U194"/>
<name>A0A975U194_9PROT</name>
<accession>A0A975U194</accession>
<reference evidence="3" key="1">
    <citation type="submission" date="2021-06" db="EMBL/GenBank/DDBJ databases">
        <title>Elioraea tepida, sp. nov., a moderately thermophilic aerobic anoxygenic phototrophic bacterium isolated from an alkaline siliceous hot spring mat community in Yellowstone National Park, WY, USA.</title>
        <authorList>
            <person name="Saini M.K."/>
            <person name="Yoshida S."/>
            <person name="Sebastian A."/>
            <person name="Hirose S."/>
            <person name="Hara E."/>
            <person name="Tamaki H."/>
            <person name="Soulier N.T."/>
            <person name="Albert I."/>
            <person name="Hanada S."/>
            <person name="Bryant D.A."/>
            <person name="Tank M."/>
        </authorList>
    </citation>
    <scope>NUCLEOTIDE SEQUENCE</scope>
    <source>
        <strain evidence="3">MS-P2</strain>
    </source>
</reference>
<dbReference type="CDD" id="cd03819">
    <property type="entry name" value="GT4_WavL-like"/>
    <property type="match status" value="1"/>
</dbReference>
<evidence type="ECO:0000259" key="1">
    <source>
        <dbReference type="Pfam" id="PF00534"/>
    </source>
</evidence>
<dbReference type="InterPro" id="IPR050194">
    <property type="entry name" value="Glycosyltransferase_grp1"/>
</dbReference>
<dbReference type="KEGG" id="elio:KO353_14270"/>
<dbReference type="PANTHER" id="PTHR45947:SF3">
    <property type="entry name" value="SULFOQUINOVOSYL TRANSFERASE SQD2"/>
    <property type="match status" value="1"/>
</dbReference>
<proteinExistence type="predicted"/>
<dbReference type="Proteomes" id="UP000694001">
    <property type="component" value="Chromosome"/>
</dbReference>
<evidence type="ECO:0000259" key="2">
    <source>
        <dbReference type="Pfam" id="PF13439"/>
    </source>
</evidence>
<gene>
    <name evidence="3" type="ORF">KO353_14270</name>
</gene>
<dbReference type="InterPro" id="IPR028098">
    <property type="entry name" value="Glyco_trans_4-like_N"/>
</dbReference>
<organism evidence="3 4">
    <name type="scientific">Elioraea tepida</name>
    <dbReference type="NCBI Taxonomy" id="2843330"/>
    <lineage>
        <taxon>Bacteria</taxon>
        <taxon>Pseudomonadati</taxon>
        <taxon>Pseudomonadota</taxon>
        <taxon>Alphaproteobacteria</taxon>
        <taxon>Acetobacterales</taxon>
        <taxon>Elioraeaceae</taxon>
        <taxon>Elioraea</taxon>
    </lineage>
</organism>
<dbReference type="GO" id="GO:0016758">
    <property type="term" value="F:hexosyltransferase activity"/>
    <property type="evidence" value="ECO:0007669"/>
    <property type="project" value="TreeGrafter"/>
</dbReference>
<feature type="domain" description="Glycosyltransferase subfamily 4-like N-terminal" evidence="2">
    <location>
        <begin position="18"/>
        <end position="172"/>
    </location>
</feature>
<dbReference type="Pfam" id="PF00534">
    <property type="entry name" value="Glycos_transf_1"/>
    <property type="match status" value="1"/>
</dbReference>
<dbReference type="PANTHER" id="PTHR45947">
    <property type="entry name" value="SULFOQUINOVOSYL TRANSFERASE SQD2"/>
    <property type="match status" value="1"/>
</dbReference>
<dbReference type="RefSeq" id="WP_218285447.1">
    <property type="nucleotide sequence ID" value="NZ_CP076448.1"/>
</dbReference>
<feature type="domain" description="Glycosyl transferase family 1" evidence="1">
    <location>
        <begin position="189"/>
        <end position="354"/>
    </location>
</feature>
<protein>
    <submittedName>
        <fullName evidence="3">Glycosyltransferase family 4 protein</fullName>
    </submittedName>
</protein>
<dbReference type="EMBL" id="CP076448">
    <property type="protein sequence ID" value="QXM24390.1"/>
    <property type="molecule type" value="Genomic_DNA"/>
</dbReference>
<dbReference type="Pfam" id="PF13439">
    <property type="entry name" value="Glyco_transf_4"/>
    <property type="match status" value="1"/>
</dbReference>
<dbReference type="InterPro" id="IPR001296">
    <property type="entry name" value="Glyco_trans_1"/>
</dbReference>
<evidence type="ECO:0000313" key="3">
    <source>
        <dbReference type="EMBL" id="QXM24390.1"/>
    </source>
</evidence>